<dbReference type="EMBL" id="VRLW01000001">
    <property type="protein sequence ID" value="KAA1261528.1"/>
    <property type="molecule type" value="Genomic_DNA"/>
</dbReference>
<dbReference type="Proteomes" id="UP000322699">
    <property type="component" value="Unassembled WGS sequence"/>
</dbReference>
<accession>A0A5B1CKE9</accession>
<gene>
    <name evidence="2" type="ORF">LF1_40780</name>
</gene>
<organism evidence="2 3">
    <name type="scientific">Rubripirellula obstinata</name>
    <dbReference type="NCBI Taxonomy" id="406547"/>
    <lineage>
        <taxon>Bacteria</taxon>
        <taxon>Pseudomonadati</taxon>
        <taxon>Planctomycetota</taxon>
        <taxon>Planctomycetia</taxon>
        <taxon>Pirellulales</taxon>
        <taxon>Pirellulaceae</taxon>
        <taxon>Rubripirellula</taxon>
    </lineage>
</organism>
<evidence type="ECO:0000313" key="2">
    <source>
        <dbReference type="EMBL" id="KAA1261528.1"/>
    </source>
</evidence>
<dbReference type="AlphaFoldDB" id="A0A5B1CKE9"/>
<evidence type="ECO:0000256" key="1">
    <source>
        <dbReference type="SAM" id="MobiDB-lite"/>
    </source>
</evidence>
<proteinExistence type="predicted"/>
<evidence type="ECO:0000313" key="3">
    <source>
        <dbReference type="Proteomes" id="UP000322699"/>
    </source>
</evidence>
<keyword evidence="3" id="KW-1185">Reference proteome</keyword>
<comment type="caution">
    <text evidence="2">The sequence shown here is derived from an EMBL/GenBank/DDBJ whole genome shotgun (WGS) entry which is preliminary data.</text>
</comment>
<reference evidence="2 3" key="1">
    <citation type="submission" date="2019-08" db="EMBL/GenBank/DDBJ databases">
        <title>Deep-cultivation of Planctomycetes and their phenomic and genomic characterization uncovers novel biology.</title>
        <authorList>
            <person name="Wiegand S."/>
            <person name="Jogler M."/>
            <person name="Boedeker C."/>
            <person name="Pinto D."/>
            <person name="Vollmers J."/>
            <person name="Rivas-Marin E."/>
            <person name="Kohn T."/>
            <person name="Peeters S.H."/>
            <person name="Heuer A."/>
            <person name="Rast P."/>
            <person name="Oberbeckmann S."/>
            <person name="Bunk B."/>
            <person name="Jeske O."/>
            <person name="Meyerdierks A."/>
            <person name="Storesund J.E."/>
            <person name="Kallscheuer N."/>
            <person name="Luecker S."/>
            <person name="Lage O.M."/>
            <person name="Pohl T."/>
            <person name="Merkel B.J."/>
            <person name="Hornburger P."/>
            <person name="Mueller R.-W."/>
            <person name="Bruemmer F."/>
            <person name="Labrenz M."/>
            <person name="Spormann A.M."/>
            <person name="Op Den Camp H."/>
            <person name="Overmann J."/>
            <person name="Amann R."/>
            <person name="Jetten M.S.M."/>
            <person name="Mascher T."/>
            <person name="Medema M.H."/>
            <person name="Devos D.P."/>
            <person name="Kaster A.-K."/>
            <person name="Ovreas L."/>
            <person name="Rohde M."/>
            <person name="Galperin M.Y."/>
            <person name="Jogler C."/>
        </authorList>
    </citation>
    <scope>NUCLEOTIDE SEQUENCE [LARGE SCALE GENOMIC DNA]</scope>
    <source>
        <strain evidence="2 3">LF1</strain>
    </source>
</reference>
<sequence>MKSATNFLTGTITSMCRNNQSSSYEESLGAASNGSARKLITSGALAPSRPVSVVRRMPIAFKYSFDGSAELSDAIYMRLINSEPVLQGSCPETTSGFSRSWARQGSVHQELQPTP</sequence>
<feature type="region of interest" description="Disordered" evidence="1">
    <location>
        <begin position="91"/>
        <end position="115"/>
    </location>
</feature>
<protein>
    <submittedName>
        <fullName evidence="2">Uncharacterized protein</fullName>
    </submittedName>
</protein>
<name>A0A5B1CKE9_9BACT</name>